<dbReference type="Pfam" id="PF00126">
    <property type="entry name" value="HTH_1"/>
    <property type="match status" value="1"/>
</dbReference>
<evidence type="ECO:0000256" key="5">
    <source>
        <dbReference type="SAM" id="Coils"/>
    </source>
</evidence>
<gene>
    <name evidence="7" type="ORF">ACFFHW_07465</name>
</gene>
<feature type="coiled-coil region" evidence="5">
    <location>
        <begin position="33"/>
        <end position="60"/>
    </location>
</feature>
<dbReference type="InterPro" id="IPR005119">
    <property type="entry name" value="LysR_subst-bd"/>
</dbReference>
<evidence type="ECO:0000256" key="3">
    <source>
        <dbReference type="ARBA" id="ARBA00023125"/>
    </source>
</evidence>
<dbReference type="PANTHER" id="PTHR30537">
    <property type="entry name" value="HTH-TYPE TRANSCRIPTIONAL REGULATOR"/>
    <property type="match status" value="1"/>
</dbReference>
<evidence type="ECO:0000256" key="2">
    <source>
        <dbReference type="ARBA" id="ARBA00023015"/>
    </source>
</evidence>
<keyword evidence="8" id="KW-1185">Reference proteome</keyword>
<dbReference type="Proteomes" id="UP001589814">
    <property type="component" value="Unassembled WGS sequence"/>
</dbReference>
<dbReference type="Pfam" id="PF03466">
    <property type="entry name" value="LysR_substrate"/>
    <property type="match status" value="1"/>
</dbReference>
<dbReference type="InterPro" id="IPR036390">
    <property type="entry name" value="WH_DNA-bd_sf"/>
</dbReference>
<dbReference type="RefSeq" id="WP_083920943.1">
    <property type="nucleotide sequence ID" value="NZ_JBHLVX010000024.1"/>
</dbReference>
<comment type="similarity">
    <text evidence="1">Belongs to the LysR transcriptional regulatory family.</text>
</comment>
<keyword evidence="2" id="KW-0805">Transcription regulation</keyword>
<dbReference type="PANTHER" id="PTHR30537:SF5">
    <property type="entry name" value="HTH-TYPE TRANSCRIPTIONAL ACTIVATOR TTDR-RELATED"/>
    <property type="match status" value="1"/>
</dbReference>
<dbReference type="InterPro" id="IPR058163">
    <property type="entry name" value="LysR-type_TF_proteobact-type"/>
</dbReference>
<evidence type="ECO:0000313" key="7">
    <source>
        <dbReference type="EMBL" id="MFC0267828.1"/>
    </source>
</evidence>
<dbReference type="SUPFAM" id="SSF46785">
    <property type="entry name" value="Winged helix' DNA-binding domain"/>
    <property type="match status" value="1"/>
</dbReference>
<evidence type="ECO:0000256" key="4">
    <source>
        <dbReference type="ARBA" id="ARBA00023163"/>
    </source>
</evidence>
<comment type="caution">
    <text evidence="7">The sequence shown here is derived from an EMBL/GenBank/DDBJ whole genome shotgun (WGS) entry which is preliminary data.</text>
</comment>
<dbReference type="SUPFAM" id="SSF53850">
    <property type="entry name" value="Periplasmic binding protein-like II"/>
    <property type="match status" value="1"/>
</dbReference>
<evidence type="ECO:0000256" key="1">
    <source>
        <dbReference type="ARBA" id="ARBA00009437"/>
    </source>
</evidence>
<accession>A0ABV6G2F3</accession>
<sequence length="308" mass="35096">MGDRRMPKDVKKDIGRLFVFYYVVTSGSFSKAARELSMSRAAVMKNIEQLEEKYQTKLINRTTRSFDVNEAGRNLYIHAERIFKEAKKACQYLEAQQHPEGSINIQIPYILDREETHSVLSKLRKNYPRLKLMVSLGDAAENLTQKNIDIALQIGELPDSNYYAKPIMKFSTHIVASPLYLGRIGTPSHPKELINHKCINYRHCISGSQWLLKDPKTNGLVLFDLGEGTSADSERLLVSFAEAGEGITTALNIACREQFRKGTLVPILEEWTYPVTLYAVYTTHSNMAKKTKLLLKLLEQELPRVLRS</sequence>
<dbReference type="Gene3D" id="3.40.190.290">
    <property type="match status" value="1"/>
</dbReference>
<protein>
    <submittedName>
        <fullName evidence="7">LysR family transcriptional regulator</fullName>
    </submittedName>
</protein>
<dbReference type="EMBL" id="JBHLVX010000024">
    <property type="protein sequence ID" value="MFC0267828.1"/>
    <property type="molecule type" value="Genomic_DNA"/>
</dbReference>
<dbReference type="InterPro" id="IPR036388">
    <property type="entry name" value="WH-like_DNA-bd_sf"/>
</dbReference>
<dbReference type="PROSITE" id="PS50931">
    <property type="entry name" value="HTH_LYSR"/>
    <property type="match status" value="1"/>
</dbReference>
<keyword evidence="3" id="KW-0238">DNA-binding</keyword>
<dbReference type="CDD" id="cd08422">
    <property type="entry name" value="PBP2_CrgA_like"/>
    <property type="match status" value="1"/>
</dbReference>
<evidence type="ECO:0000259" key="6">
    <source>
        <dbReference type="PROSITE" id="PS50931"/>
    </source>
</evidence>
<reference evidence="7 8" key="1">
    <citation type="submission" date="2024-09" db="EMBL/GenBank/DDBJ databases">
        <authorList>
            <person name="Sun Q."/>
            <person name="Mori K."/>
        </authorList>
    </citation>
    <scope>NUCLEOTIDE SEQUENCE [LARGE SCALE GENOMIC DNA]</scope>
    <source>
        <strain evidence="7 8">CCM 7415</strain>
    </source>
</reference>
<dbReference type="Gene3D" id="1.10.10.10">
    <property type="entry name" value="Winged helix-like DNA-binding domain superfamily/Winged helix DNA-binding domain"/>
    <property type="match status" value="1"/>
</dbReference>
<keyword evidence="5" id="KW-0175">Coiled coil</keyword>
<name>A0ABV6G2F3_9GAMM</name>
<proteinExistence type="inferred from homology"/>
<organism evidence="7 8">
    <name type="scientific">Kushneria aurantia</name>
    <dbReference type="NCBI Taxonomy" id="504092"/>
    <lineage>
        <taxon>Bacteria</taxon>
        <taxon>Pseudomonadati</taxon>
        <taxon>Pseudomonadota</taxon>
        <taxon>Gammaproteobacteria</taxon>
        <taxon>Oceanospirillales</taxon>
        <taxon>Halomonadaceae</taxon>
        <taxon>Kushneria</taxon>
    </lineage>
</organism>
<keyword evidence="4" id="KW-0804">Transcription</keyword>
<dbReference type="InterPro" id="IPR000847">
    <property type="entry name" value="LysR_HTH_N"/>
</dbReference>
<feature type="domain" description="HTH lysR-type" evidence="6">
    <location>
        <begin position="23"/>
        <end position="69"/>
    </location>
</feature>
<evidence type="ECO:0000313" key="8">
    <source>
        <dbReference type="Proteomes" id="UP001589814"/>
    </source>
</evidence>